<keyword evidence="2" id="KW-1185">Reference proteome</keyword>
<dbReference type="AlphaFoldDB" id="C5FM38"/>
<organism evidence="1 2">
    <name type="scientific">Arthroderma otae (strain ATCC MYA-4605 / CBS 113480)</name>
    <name type="common">Microsporum canis</name>
    <dbReference type="NCBI Taxonomy" id="554155"/>
    <lineage>
        <taxon>Eukaryota</taxon>
        <taxon>Fungi</taxon>
        <taxon>Dikarya</taxon>
        <taxon>Ascomycota</taxon>
        <taxon>Pezizomycotina</taxon>
        <taxon>Eurotiomycetes</taxon>
        <taxon>Eurotiomycetidae</taxon>
        <taxon>Onygenales</taxon>
        <taxon>Arthrodermataceae</taxon>
        <taxon>Microsporum</taxon>
    </lineage>
</organism>
<dbReference type="EMBL" id="DS995703">
    <property type="protein sequence ID" value="EEQ30760.1"/>
    <property type="molecule type" value="Genomic_DNA"/>
</dbReference>
<dbReference type="GeneID" id="9229395"/>
<dbReference type="OrthoDB" id="76567at2759"/>
<accession>C5FM38</accession>
<reference evidence="2" key="1">
    <citation type="journal article" date="2012" name="MBio">
        <title>Comparative genome analysis of Trichophyton rubrum and related dermatophytes reveals candidate genes involved in infection.</title>
        <authorList>
            <person name="Martinez D.A."/>
            <person name="Oliver B.G."/>
            <person name="Graeser Y."/>
            <person name="Goldberg J.M."/>
            <person name="Li W."/>
            <person name="Martinez-Rossi N.M."/>
            <person name="Monod M."/>
            <person name="Shelest E."/>
            <person name="Barton R.C."/>
            <person name="Birch E."/>
            <person name="Brakhage A.A."/>
            <person name="Chen Z."/>
            <person name="Gurr S.J."/>
            <person name="Heiman D."/>
            <person name="Heitman J."/>
            <person name="Kosti I."/>
            <person name="Rossi A."/>
            <person name="Saif S."/>
            <person name="Samalova M."/>
            <person name="Saunders C.W."/>
            <person name="Shea T."/>
            <person name="Summerbell R.C."/>
            <person name="Xu J."/>
            <person name="Young S."/>
            <person name="Zeng Q."/>
            <person name="Birren B.W."/>
            <person name="Cuomo C.A."/>
            <person name="White T.C."/>
        </authorList>
    </citation>
    <scope>NUCLEOTIDE SEQUENCE [LARGE SCALE GENOMIC DNA]</scope>
    <source>
        <strain evidence="2">ATCC MYA-4605 / CBS 113480</strain>
    </source>
</reference>
<name>C5FM38_ARTOC</name>
<dbReference type="Proteomes" id="UP000002035">
    <property type="component" value="Unassembled WGS sequence"/>
</dbReference>
<proteinExistence type="predicted"/>
<sequence length="278" mass="31149">MTTIRNSPTPLHQWVLSSISHSLQSQIPRDVRILSDSLLEIPENMMEDIIIPDLQVLHKKQGTTGDFPVLVVEVGFSQQYESLKYATCRAIDETQSVNVSLMINLKETPAFRTPLLCPSSGVYRHPVTKKNVDKNAILAWLNSSEGGNPPPENPSDPESPLLFLGARWVGRIEGSLEVWIRDTKTGKAVRKLKPVLFYGSKATLDKDTPRIDARSANVDVGLKLSDIIPSADDGLEKPFHIDWADWRESINRARTSLVRSRYLTVLKSIKKSGKNKRN</sequence>
<gene>
    <name evidence="1" type="ORF">MCYG_03579</name>
</gene>
<dbReference type="RefSeq" id="XP_002848073.1">
    <property type="nucleotide sequence ID" value="XM_002848027.1"/>
</dbReference>
<evidence type="ECO:0000313" key="2">
    <source>
        <dbReference type="Proteomes" id="UP000002035"/>
    </source>
</evidence>
<dbReference type="VEuPathDB" id="FungiDB:MCYG_03579"/>
<dbReference type="OMA" id="WVKLREC"/>
<dbReference type="HOGENOM" id="CLU_060399_0_0_1"/>
<evidence type="ECO:0000313" key="1">
    <source>
        <dbReference type="EMBL" id="EEQ30760.1"/>
    </source>
</evidence>
<protein>
    <submittedName>
        <fullName evidence="1">Uncharacterized protein</fullName>
    </submittedName>
</protein>